<evidence type="ECO:0000313" key="2">
    <source>
        <dbReference type="Proteomes" id="UP000283745"/>
    </source>
</evidence>
<gene>
    <name evidence="1" type="ORF">DW740_03510</name>
</gene>
<dbReference type="AlphaFoldDB" id="A0A414JA70"/>
<protein>
    <submittedName>
        <fullName evidence="1">Abi family protein</fullName>
    </submittedName>
</protein>
<reference evidence="1 2" key="1">
    <citation type="submission" date="2018-08" db="EMBL/GenBank/DDBJ databases">
        <title>A genome reference for cultivated species of the human gut microbiota.</title>
        <authorList>
            <person name="Zou Y."/>
            <person name="Xue W."/>
            <person name="Luo G."/>
        </authorList>
    </citation>
    <scope>NUCLEOTIDE SEQUENCE [LARGE SCALE GENOMIC DNA]</scope>
    <source>
        <strain evidence="1 2">AM28-23</strain>
    </source>
</reference>
<dbReference type="InterPro" id="IPR011664">
    <property type="entry name" value="Abi_system_AbiD/AbiF-like"/>
</dbReference>
<sequence length="325" mass="38079">MSNKTDKPKQTAPQLIAKMKSKGITFKYTTEEKAAEYLTDKNNYLRTAAYRKNFQKYNNGSNIGKYINLDFSYLQELSTIDMHFRFLISKMCSDIEHDLKVRMLKDIENDPSTDGYDIVNTFLSQNSYIVGKLEATSVSPFTSDLIHKYFTIQRVYNPQKRKNENKITDYTDCPAWVLLEMLTFGDFIRFYEFYYSTRTYTKISSPIINLVKSLRNGVAHNNCILADLAHGTSRAPAEISQTIAKIPSISTKQRQKKLSCRPMLEFIALLYTYNLIVSNKVKYHRTRELKNLFYNRMAEKKAFFQKNELIKSNYEFVRKIIESFF</sequence>
<dbReference type="RefSeq" id="WP_118050108.1">
    <property type="nucleotide sequence ID" value="NZ_CABJFK010000002.1"/>
</dbReference>
<dbReference type="EMBL" id="QSKF01000002">
    <property type="protein sequence ID" value="RHE41387.1"/>
    <property type="molecule type" value="Genomic_DNA"/>
</dbReference>
<organism evidence="1 2">
    <name type="scientific">Blautia obeum</name>
    <dbReference type="NCBI Taxonomy" id="40520"/>
    <lineage>
        <taxon>Bacteria</taxon>
        <taxon>Bacillati</taxon>
        <taxon>Bacillota</taxon>
        <taxon>Clostridia</taxon>
        <taxon>Lachnospirales</taxon>
        <taxon>Lachnospiraceae</taxon>
        <taxon>Blautia</taxon>
    </lineage>
</organism>
<proteinExistence type="predicted"/>
<name>A0A414JA70_9FIRM</name>
<evidence type="ECO:0000313" key="1">
    <source>
        <dbReference type="EMBL" id="RHE41387.1"/>
    </source>
</evidence>
<comment type="caution">
    <text evidence="1">The sequence shown here is derived from an EMBL/GenBank/DDBJ whole genome shotgun (WGS) entry which is preliminary data.</text>
</comment>
<dbReference type="Proteomes" id="UP000283745">
    <property type="component" value="Unassembled WGS sequence"/>
</dbReference>
<accession>A0A414JA70</accession>
<dbReference type="Pfam" id="PF07751">
    <property type="entry name" value="Abi_2"/>
    <property type="match status" value="1"/>
</dbReference>